<feature type="domain" description="EB" evidence="3">
    <location>
        <begin position="224"/>
        <end position="273"/>
    </location>
</feature>
<reference evidence="5" key="1">
    <citation type="submission" date="2025-08" db="UniProtKB">
        <authorList>
            <consortium name="RefSeq"/>
        </authorList>
    </citation>
    <scope>IDENTIFICATION</scope>
    <source>
        <tissue evidence="5">Gonads</tissue>
    </source>
</reference>
<protein>
    <submittedName>
        <fullName evidence="5">Fibrillin-1-like</fullName>
    </submittedName>
</protein>
<gene>
    <name evidence="5" type="primary">LOC115879180</name>
</gene>
<dbReference type="InParanoid" id="A0A6J2XKB8"/>
<evidence type="ECO:0000259" key="3">
    <source>
        <dbReference type="Pfam" id="PF01683"/>
    </source>
</evidence>
<dbReference type="OrthoDB" id="5912242at2759"/>
<evidence type="ECO:0000256" key="1">
    <source>
        <dbReference type="SAM" id="Phobius"/>
    </source>
</evidence>
<dbReference type="PANTHER" id="PTHR39069:SF8">
    <property type="entry name" value="FI17111P1"/>
    <property type="match status" value="1"/>
</dbReference>
<dbReference type="InterPro" id="IPR006149">
    <property type="entry name" value="EB_dom"/>
</dbReference>
<dbReference type="KEGG" id="soy:115879180"/>
<feature type="chain" id="PRO_5027005386" evidence="2">
    <location>
        <begin position="21"/>
        <end position="341"/>
    </location>
</feature>
<keyword evidence="4" id="KW-1185">Reference proteome</keyword>
<keyword evidence="1" id="KW-0472">Membrane</keyword>
<keyword evidence="1" id="KW-1133">Transmembrane helix</keyword>
<proteinExistence type="predicted"/>
<feature type="signal peptide" evidence="2">
    <location>
        <begin position="1"/>
        <end position="20"/>
    </location>
</feature>
<feature type="transmembrane region" description="Helical" evidence="1">
    <location>
        <begin position="306"/>
        <end position="328"/>
    </location>
</feature>
<dbReference type="GeneID" id="115879180"/>
<dbReference type="RefSeq" id="XP_030751732.1">
    <property type="nucleotide sequence ID" value="XM_030895872.1"/>
</dbReference>
<dbReference type="Proteomes" id="UP000504635">
    <property type="component" value="Unplaced"/>
</dbReference>
<organism evidence="4 5">
    <name type="scientific">Sitophilus oryzae</name>
    <name type="common">Rice weevil</name>
    <name type="synonym">Curculio oryzae</name>
    <dbReference type="NCBI Taxonomy" id="7048"/>
    <lineage>
        <taxon>Eukaryota</taxon>
        <taxon>Metazoa</taxon>
        <taxon>Ecdysozoa</taxon>
        <taxon>Arthropoda</taxon>
        <taxon>Hexapoda</taxon>
        <taxon>Insecta</taxon>
        <taxon>Pterygota</taxon>
        <taxon>Neoptera</taxon>
        <taxon>Endopterygota</taxon>
        <taxon>Coleoptera</taxon>
        <taxon>Polyphaga</taxon>
        <taxon>Cucujiformia</taxon>
        <taxon>Curculionidae</taxon>
        <taxon>Dryophthorinae</taxon>
        <taxon>Sitophilus</taxon>
    </lineage>
</organism>
<evidence type="ECO:0000256" key="2">
    <source>
        <dbReference type="SAM" id="SignalP"/>
    </source>
</evidence>
<keyword evidence="2" id="KW-0732">Signal</keyword>
<evidence type="ECO:0000313" key="5">
    <source>
        <dbReference type="RefSeq" id="XP_030751732.1"/>
    </source>
</evidence>
<feature type="transmembrane region" description="Helical" evidence="1">
    <location>
        <begin position="283"/>
        <end position="299"/>
    </location>
</feature>
<dbReference type="Pfam" id="PF01683">
    <property type="entry name" value="EB"/>
    <property type="match status" value="1"/>
</dbReference>
<dbReference type="FunCoup" id="A0A6J2XKB8">
    <property type="interactions" value="5"/>
</dbReference>
<name>A0A6J2XKB8_SITOR</name>
<sequence length="341" mass="38554">MMKRNVVLFGLMIGCNLIMAEELLLSSAHDMRTVLTPCEDNNDCDGLQSAVCVENLCYCNGSHICIDKTSVTVTKIGESCSSDSDCNIEHSVCKEEQCSCIKGKVVSEDKRRCLTSKSTYNYTVYSYPGCCRVKNERSNFRGLGEKCAHHGECSGTVFADCVLGICMCRDNYVKNSVANKCLDIVTKINGPCYEDVQCSHKFGKAECKEGHCQCEELYEYKFKKDMCVRDMLLGEICINHTDCHGIEPGPSRLECILGECKCQSEYVEHYGFCSSDGFRTSNIVELTLLCIVVVCWFIFSETVVVAWIALALAIFYMFWIMIIGNYFFDNNNYMWRPERND</sequence>
<dbReference type="PROSITE" id="PS51257">
    <property type="entry name" value="PROKAR_LIPOPROTEIN"/>
    <property type="match status" value="1"/>
</dbReference>
<dbReference type="PANTHER" id="PTHR39069">
    <property type="entry name" value="ECDYSONE-INDUCIBLE GENE E1, ISOFORM A"/>
    <property type="match status" value="1"/>
</dbReference>
<evidence type="ECO:0000313" key="4">
    <source>
        <dbReference type="Proteomes" id="UP000504635"/>
    </source>
</evidence>
<keyword evidence="1" id="KW-0812">Transmembrane</keyword>
<dbReference type="AlphaFoldDB" id="A0A6J2XKB8"/>
<accession>A0A6J2XKB8</accession>